<gene>
    <name evidence="8" type="ORF">PAN31117_00023</name>
</gene>
<evidence type="ECO:0000256" key="5">
    <source>
        <dbReference type="RuleBase" id="RU003345"/>
    </source>
</evidence>
<dbReference type="Proteomes" id="UP000383122">
    <property type="component" value="Unassembled WGS sequence"/>
</dbReference>
<feature type="active site" evidence="4">
    <location>
        <position position="257"/>
    </location>
</feature>
<evidence type="ECO:0000313" key="9">
    <source>
        <dbReference type="Proteomes" id="UP000383122"/>
    </source>
</evidence>
<keyword evidence="6" id="KW-0175">Coiled coil</keyword>
<dbReference type="Gene3D" id="3.40.605.10">
    <property type="entry name" value="Aldehyde Dehydrogenase, Chain A, domain 1"/>
    <property type="match status" value="1"/>
</dbReference>
<protein>
    <submittedName>
        <fullName evidence="8">Salicylaldehyde dehydrogenase</fullName>
    </submittedName>
</protein>
<dbReference type="InterPro" id="IPR016161">
    <property type="entry name" value="Ald_DH/histidinol_DH"/>
</dbReference>
<evidence type="ECO:0000256" key="3">
    <source>
        <dbReference type="ARBA" id="ARBA00023027"/>
    </source>
</evidence>
<name>A0A5E4ZHU7_9BURK</name>
<dbReference type="InterPro" id="IPR016163">
    <property type="entry name" value="Ald_DH_C"/>
</dbReference>
<sequence length="489" mass="50817">MSIQQDPQVLTMLIAGKRVRATNGATFERRNPLDGGVASRAPAATVEDARAAVRAAWDAFPAWSNTGPGERRALLMKAADQLEAKVEQFQAAMAAETGASGLWAGFNVHLAAQGLREAAAMTTQIAGEIIPSDVPGSLAMGVRQAAGVVLGIAPWNAPVILGVRALALPLACGNTVVFKGSELCPATHGLIADALDEAGLPPGVVNFITNAPKDAGAIVEALIAEPAVRRVNFTGSTRVGRIIAGLCAEHLKPAVLELGGKAPCLVLDDADLDDAVNGVAFGAFANSGQICMSTERIVVAESIADAFVDKLAAKARSLPLGDPRKGPVVLGSVIDMATVERCNALIDDALAKGAKLLCGGHAETTLMPATLLDHVTPDMAIYAQESFGPVKGIVRVKDDEAAIACANDNAYGLSSAVFSRDIARAMGVAKRIESGICHINGPTVHDEAQMPFGGVKSSGWGRFGGKAGVHEFTDLRWMTVQTTPRHYPF</sequence>
<keyword evidence="9" id="KW-1185">Reference proteome</keyword>
<dbReference type="InterPro" id="IPR029510">
    <property type="entry name" value="Ald_DH_CS_GLU"/>
</dbReference>
<evidence type="ECO:0000313" key="8">
    <source>
        <dbReference type="EMBL" id="VVE59783.1"/>
    </source>
</evidence>
<keyword evidence="2 5" id="KW-0560">Oxidoreductase</keyword>
<dbReference type="Pfam" id="PF00171">
    <property type="entry name" value="Aldedh"/>
    <property type="match status" value="1"/>
</dbReference>
<dbReference type="AlphaFoldDB" id="A0A5E4ZHU7"/>
<evidence type="ECO:0000259" key="7">
    <source>
        <dbReference type="Pfam" id="PF00171"/>
    </source>
</evidence>
<dbReference type="SUPFAM" id="SSF53720">
    <property type="entry name" value="ALDH-like"/>
    <property type="match status" value="1"/>
</dbReference>
<feature type="domain" description="Aldehyde dehydrogenase" evidence="7">
    <location>
        <begin position="23"/>
        <end position="477"/>
    </location>
</feature>
<evidence type="ECO:0000256" key="1">
    <source>
        <dbReference type="ARBA" id="ARBA00009986"/>
    </source>
</evidence>
<proteinExistence type="inferred from homology"/>
<dbReference type="Gene3D" id="3.40.309.10">
    <property type="entry name" value="Aldehyde Dehydrogenase, Chain A, domain 2"/>
    <property type="match status" value="1"/>
</dbReference>
<dbReference type="InterPro" id="IPR015590">
    <property type="entry name" value="Aldehyde_DH_dom"/>
</dbReference>
<dbReference type="RefSeq" id="WP_150736420.1">
    <property type="nucleotide sequence ID" value="NZ_CABPSP010000001.1"/>
</dbReference>
<dbReference type="PANTHER" id="PTHR42986:SF1">
    <property type="entry name" value="BENZALDEHYDE DEHYDROGENASE YFMT"/>
    <property type="match status" value="1"/>
</dbReference>
<feature type="coiled-coil region" evidence="6">
    <location>
        <begin position="72"/>
        <end position="99"/>
    </location>
</feature>
<evidence type="ECO:0000256" key="2">
    <source>
        <dbReference type="ARBA" id="ARBA00023002"/>
    </source>
</evidence>
<dbReference type="FunFam" id="3.40.309.10:FF:000010">
    <property type="entry name" value="Gamma-aminobutyraldehyde dehydrogenase"/>
    <property type="match status" value="1"/>
</dbReference>
<dbReference type="EMBL" id="CABPSP010000001">
    <property type="protein sequence ID" value="VVE59783.1"/>
    <property type="molecule type" value="Genomic_DNA"/>
</dbReference>
<evidence type="ECO:0000256" key="4">
    <source>
        <dbReference type="PROSITE-ProRule" id="PRU10007"/>
    </source>
</evidence>
<comment type="similarity">
    <text evidence="1 5">Belongs to the aldehyde dehydrogenase family.</text>
</comment>
<evidence type="ECO:0000256" key="6">
    <source>
        <dbReference type="SAM" id="Coils"/>
    </source>
</evidence>
<reference evidence="8 9" key="1">
    <citation type="submission" date="2019-08" db="EMBL/GenBank/DDBJ databases">
        <authorList>
            <person name="Peeters C."/>
        </authorList>
    </citation>
    <scope>NUCLEOTIDE SEQUENCE [LARGE SCALE GENOMIC DNA]</scope>
    <source>
        <strain evidence="8 9">LMG 31117</strain>
    </source>
</reference>
<accession>A0A5E4ZHU7</accession>
<keyword evidence="3" id="KW-0520">NAD</keyword>
<dbReference type="InterPro" id="IPR016162">
    <property type="entry name" value="Ald_DH_N"/>
</dbReference>
<dbReference type="PROSITE" id="PS00687">
    <property type="entry name" value="ALDEHYDE_DEHYDR_GLU"/>
    <property type="match status" value="1"/>
</dbReference>
<dbReference type="GO" id="GO:0016620">
    <property type="term" value="F:oxidoreductase activity, acting on the aldehyde or oxo group of donors, NAD or NADP as acceptor"/>
    <property type="evidence" value="ECO:0007669"/>
    <property type="project" value="InterPro"/>
</dbReference>
<dbReference type="OrthoDB" id="6187633at2"/>
<organism evidence="8 9">
    <name type="scientific">Pandoraea anapnoica</name>
    <dbReference type="NCBI Taxonomy" id="2508301"/>
    <lineage>
        <taxon>Bacteria</taxon>
        <taxon>Pseudomonadati</taxon>
        <taxon>Pseudomonadota</taxon>
        <taxon>Betaproteobacteria</taxon>
        <taxon>Burkholderiales</taxon>
        <taxon>Burkholderiaceae</taxon>
        <taxon>Pandoraea</taxon>
    </lineage>
</organism>
<dbReference type="CDD" id="cd07105">
    <property type="entry name" value="ALDH_SaliADH"/>
    <property type="match status" value="1"/>
</dbReference>
<dbReference type="PANTHER" id="PTHR42986">
    <property type="entry name" value="BENZALDEHYDE DEHYDROGENASE YFMT"/>
    <property type="match status" value="1"/>
</dbReference>